<feature type="repeat" description="PPR" evidence="3">
    <location>
        <begin position="365"/>
        <end position="395"/>
    </location>
</feature>
<evidence type="ECO:0000313" key="4">
    <source>
        <dbReference type="EMBL" id="CAI0413481.1"/>
    </source>
</evidence>
<evidence type="ECO:0008006" key="6">
    <source>
        <dbReference type="Google" id="ProtNLM"/>
    </source>
</evidence>
<dbReference type="PROSITE" id="PS51375">
    <property type="entry name" value="PPR"/>
    <property type="match status" value="8"/>
</dbReference>
<dbReference type="InterPro" id="IPR046848">
    <property type="entry name" value="E_motif"/>
</dbReference>
<dbReference type="Pfam" id="PF20431">
    <property type="entry name" value="E_motif"/>
    <property type="match status" value="1"/>
</dbReference>
<dbReference type="Proteomes" id="UP001154282">
    <property type="component" value="Unassembled WGS sequence"/>
</dbReference>
<feature type="repeat" description="PPR" evidence="3">
    <location>
        <begin position="169"/>
        <end position="199"/>
    </location>
</feature>
<dbReference type="Pfam" id="PF13041">
    <property type="entry name" value="PPR_2"/>
    <property type="match status" value="4"/>
</dbReference>
<dbReference type="Gene3D" id="1.25.40.10">
    <property type="entry name" value="Tetratricopeptide repeat domain"/>
    <property type="match status" value="5"/>
</dbReference>
<feature type="repeat" description="PPR" evidence="3">
    <location>
        <begin position="293"/>
        <end position="327"/>
    </location>
</feature>
<feature type="repeat" description="PPR" evidence="3">
    <location>
        <begin position="396"/>
        <end position="430"/>
    </location>
</feature>
<dbReference type="FunFam" id="1.25.40.10:FF:000212">
    <property type="entry name" value="Pentatricopeptide repeat-containing protein At2g03380, mitochondrial"/>
    <property type="match status" value="1"/>
</dbReference>
<dbReference type="InterPro" id="IPR046960">
    <property type="entry name" value="PPR_At4g14850-like_plant"/>
</dbReference>
<feature type="repeat" description="PPR" evidence="3">
    <location>
        <begin position="262"/>
        <end position="292"/>
    </location>
</feature>
<feature type="repeat" description="PPR" evidence="3">
    <location>
        <begin position="68"/>
        <end position="102"/>
    </location>
</feature>
<dbReference type="EMBL" id="CAMGYJ010000005">
    <property type="protein sequence ID" value="CAI0413481.1"/>
    <property type="molecule type" value="Genomic_DNA"/>
</dbReference>
<dbReference type="AlphaFoldDB" id="A0AAV0JU87"/>
<dbReference type="Pfam" id="PF01535">
    <property type="entry name" value="PPR"/>
    <property type="match status" value="3"/>
</dbReference>
<dbReference type="InterPro" id="IPR002885">
    <property type="entry name" value="PPR_rpt"/>
</dbReference>
<comment type="caution">
    <text evidence="4">The sequence shown here is derived from an EMBL/GenBank/DDBJ whole genome shotgun (WGS) entry which is preliminary data.</text>
</comment>
<proteinExistence type="inferred from homology"/>
<evidence type="ECO:0000313" key="5">
    <source>
        <dbReference type="Proteomes" id="UP001154282"/>
    </source>
</evidence>
<dbReference type="GO" id="GO:0003723">
    <property type="term" value="F:RNA binding"/>
    <property type="evidence" value="ECO:0007669"/>
    <property type="project" value="InterPro"/>
</dbReference>
<dbReference type="SUPFAM" id="SSF48452">
    <property type="entry name" value="TPR-like"/>
    <property type="match status" value="1"/>
</dbReference>
<name>A0AAV0JU87_9ROSI</name>
<organism evidence="4 5">
    <name type="scientific">Linum tenue</name>
    <dbReference type="NCBI Taxonomy" id="586396"/>
    <lineage>
        <taxon>Eukaryota</taxon>
        <taxon>Viridiplantae</taxon>
        <taxon>Streptophyta</taxon>
        <taxon>Embryophyta</taxon>
        <taxon>Tracheophyta</taxon>
        <taxon>Spermatophyta</taxon>
        <taxon>Magnoliopsida</taxon>
        <taxon>eudicotyledons</taxon>
        <taxon>Gunneridae</taxon>
        <taxon>Pentapetalae</taxon>
        <taxon>rosids</taxon>
        <taxon>fabids</taxon>
        <taxon>Malpighiales</taxon>
        <taxon>Linaceae</taxon>
        <taxon>Linum</taxon>
    </lineage>
</organism>
<dbReference type="PANTHER" id="PTHR47926">
    <property type="entry name" value="PENTATRICOPEPTIDE REPEAT-CONTAINING PROTEIN"/>
    <property type="match status" value="1"/>
</dbReference>
<comment type="similarity">
    <text evidence="2">Belongs to the PPR family. PCMP-E subfamily.</text>
</comment>
<evidence type="ECO:0000256" key="1">
    <source>
        <dbReference type="ARBA" id="ARBA00022737"/>
    </source>
</evidence>
<evidence type="ECO:0000256" key="2">
    <source>
        <dbReference type="ARBA" id="ARBA00061659"/>
    </source>
</evidence>
<keyword evidence="5" id="KW-1185">Reference proteome</keyword>
<reference evidence="4" key="1">
    <citation type="submission" date="2022-08" db="EMBL/GenBank/DDBJ databases">
        <authorList>
            <person name="Gutierrez-Valencia J."/>
        </authorList>
    </citation>
    <scope>NUCLEOTIDE SEQUENCE</scope>
</reference>
<dbReference type="GO" id="GO:0009451">
    <property type="term" value="P:RNA modification"/>
    <property type="evidence" value="ECO:0007669"/>
    <property type="project" value="InterPro"/>
</dbReference>
<protein>
    <recommendedName>
        <fullName evidence="6">Pentatricopeptide repeat-containing protein</fullName>
    </recommendedName>
</protein>
<sequence>MLVPKLETLLSKQITVQQGKQIHGCIIINRLYYLEPLLIRQLVPSSRSYSTGLAHYVQGILHHLQNPDAFSWSCTIRYLSQEGQFKDAFSLYAEMSRVGLCPSTFAVSSTLRACARIVDKIGGRVVHGQAYKYGLCTCVYVQTSLVDLYSKLGDMGTAQKAFDEIVDKNVVSWNSILSGYLKSGNLAEAKRVFNSMPAKDVVSWNSMLSGYARVGNMDQASIMFKQMPERNFASWNAMISGFVDCGRIESARGYFDKMPQKNNISWMAMISGYSKCGDVESANVLFSKLPKKDLLSFNAMISCLVKNSKPKEALQLFDQMLKHHVDIQPDKLTLVSVISACSQLGDLRFGSWIESYMKSIKVERDDHLCTALIDLYAKCGNVQKASELFNSLEKKDVVAYSAMILGFGINSKIDEATKLFKSMVDARIPPNSATFTGLLTGYCHAGLVEEGYKCFAMMKDHKLTPSTDHYATMVDLLARAGRLKEAYEMITSMPMQPHTGVWGALLLACKVHNNAQLGEIAAKHCLELEPETTAYYSLLADIYASVGKWGEARNLRKVVKEKKLRNLPGSSWMESTT</sequence>
<evidence type="ECO:0000256" key="3">
    <source>
        <dbReference type="PROSITE-ProRule" id="PRU00708"/>
    </source>
</evidence>
<gene>
    <name evidence="4" type="ORF">LITE_LOCUS15973</name>
</gene>
<dbReference type="PANTHER" id="PTHR47926:SF545">
    <property type="entry name" value="PENTACOTRIPEPTIDE-REPEAT REGION OF PRORP DOMAIN-CONTAINING PROTEIN"/>
    <property type="match status" value="1"/>
</dbReference>
<dbReference type="InterPro" id="IPR011990">
    <property type="entry name" value="TPR-like_helical_dom_sf"/>
</dbReference>
<feature type="repeat" description="PPR" evidence="3">
    <location>
        <begin position="431"/>
        <end position="465"/>
    </location>
</feature>
<feature type="repeat" description="PPR" evidence="3">
    <location>
        <begin position="200"/>
        <end position="234"/>
    </location>
</feature>
<dbReference type="NCBIfam" id="TIGR00756">
    <property type="entry name" value="PPR"/>
    <property type="match status" value="8"/>
</dbReference>
<accession>A0AAV0JU87</accession>
<keyword evidence="1" id="KW-0677">Repeat</keyword>